<reference evidence="4 5" key="1">
    <citation type="submission" date="2014-07" db="EMBL/GenBank/DDBJ databases">
        <title>Genome of Chryseobacterium piperi CTM.</title>
        <authorList>
            <person name="Pipes S.E."/>
            <person name="Stropko S.J."/>
            <person name="Newman J.D."/>
        </authorList>
    </citation>
    <scope>NUCLEOTIDE SEQUENCE [LARGE SCALE GENOMIC DNA]</scope>
    <source>
        <strain evidence="4 5">CTM</strain>
    </source>
</reference>
<feature type="domain" description="HTH tetR-type" evidence="3">
    <location>
        <begin position="4"/>
        <end position="64"/>
    </location>
</feature>
<sequence>MSKKNTKDYILTEAMQILKNEGSCGVSMRKVACACDISLSNLQYHYTNKTILFQELTAQFFKQCEENLLKEWEILSSDKSLSTEEFISKLLIILLEDDENGIDYYLYREIWALSLRDPELADSVNTFYRRYVELIAKLVGQVKQSSPEKVASLLVSFQEGYSIVRNAMPLDFKKTIEMLTKIIINL</sequence>
<proteinExistence type="predicted"/>
<dbReference type="AlphaFoldDB" id="A0A086AVG1"/>
<evidence type="ECO:0000259" key="3">
    <source>
        <dbReference type="PROSITE" id="PS50977"/>
    </source>
</evidence>
<protein>
    <recommendedName>
        <fullName evidence="3">HTH tetR-type domain-containing protein</fullName>
    </recommendedName>
</protein>
<dbReference type="GO" id="GO:0003677">
    <property type="term" value="F:DNA binding"/>
    <property type="evidence" value="ECO:0007669"/>
    <property type="project" value="UniProtKB-UniRule"/>
</dbReference>
<feature type="DNA-binding region" description="H-T-H motif" evidence="2">
    <location>
        <begin position="27"/>
        <end position="46"/>
    </location>
</feature>
<gene>
    <name evidence="4" type="ORF">IQ37_15590</name>
</gene>
<dbReference type="SUPFAM" id="SSF48498">
    <property type="entry name" value="Tetracyclin repressor-like, C-terminal domain"/>
    <property type="match status" value="1"/>
</dbReference>
<dbReference type="OrthoDB" id="714393at2"/>
<keyword evidence="5" id="KW-1185">Reference proteome</keyword>
<dbReference type="PROSITE" id="PS50977">
    <property type="entry name" value="HTH_TETR_2"/>
    <property type="match status" value="1"/>
</dbReference>
<dbReference type="KEGG" id="cpip:CJF12_05170"/>
<dbReference type="STRING" id="558152.IQ37_15590"/>
<evidence type="ECO:0000313" key="5">
    <source>
        <dbReference type="Proteomes" id="UP000028709"/>
    </source>
</evidence>
<dbReference type="eggNOG" id="COG1309">
    <property type="taxonomic scope" value="Bacteria"/>
</dbReference>
<comment type="caution">
    <text evidence="4">The sequence shown here is derived from an EMBL/GenBank/DDBJ whole genome shotgun (WGS) entry which is preliminary data.</text>
</comment>
<dbReference type="InterPro" id="IPR001647">
    <property type="entry name" value="HTH_TetR"/>
</dbReference>
<name>A0A086AVG1_9FLAO</name>
<dbReference type="Proteomes" id="UP000028709">
    <property type="component" value="Unassembled WGS sequence"/>
</dbReference>
<evidence type="ECO:0000256" key="1">
    <source>
        <dbReference type="ARBA" id="ARBA00023125"/>
    </source>
</evidence>
<dbReference type="InterPro" id="IPR009057">
    <property type="entry name" value="Homeodomain-like_sf"/>
</dbReference>
<dbReference type="RefSeq" id="WP_034686575.1">
    <property type="nucleotide sequence ID" value="NZ_CP023049.2"/>
</dbReference>
<keyword evidence="1 2" id="KW-0238">DNA-binding</keyword>
<accession>A0A086AVG1</accession>
<dbReference type="Gene3D" id="1.10.357.10">
    <property type="entry name" value="Tetracycline Repressor, domain 2"/>
    <property type="match status" value="1"/>
</dbReference>
<organism evidence="4 5">
    <name type="scientific">Chryseobacterium piperi</name>
    <dbReference type="NCBI Taxonomy" id="558152"/>
    <lineage>
        <taxon>Bacteria</taxon>
        <taxon>Pseudomonadati</taxon>
        <taxon>Bacteroidota</taxon>
        <taxon>Flavobacteriia</taxon>
        <taxon>Flavobacteriales</taxon>
        <taxon>Weeksellaceae</taxon>
        <taxon>Chryseobacterium group</taxon>
        <taxon>Chryseobacterium</taxon>
    </lineage>
</organism>
<dbReference type="EMBL" id="JPRJ01000036">
    <property type="protein sequence ID" value="KFF20675.1"/>
    <property type="molecule type" value="Genomic_DNA"/>
</dbReference>
<evidence type="ECO:0000313" key="4">
    <source>
        <dbReference type="EMBL" id="KFF20675.1"/>
    </source>
</evidence>
<evidence type="ECO:0000256" key="2">
    <source>
        <dbReference type="PROSITE-ProRule" id="PRU00335"/>
    </source>
</evidence>
<dbReference type="SUPFAM" id="SSF46689">
    <property type="entry name" value="Homeodomain-like"/>
    <property type="match status" value="1"/>
</dbReference>
<dbReference type="InterPro" id="IPR036271">
    <property type="entry name" value="Tet_transcr_reg_TetR-rel_C_sf"/>
</dbReference>